<name>A0A916SEA2_9MICO</name>
<dbReference type="GO" id="GO:0022857">
    <property type="term" value="F:transmembrane transporter activity"/>
    <property type="evidence" value="ECO:0007669"/>
    <property type="project" value="InterPro"/>
</dbReference>
<dbReference type="PANTHER" id="PTHR23517:SF13">
    <property type="entry name" value="MAJOR FACILITATOR SUPERFAMILY MFS_1"/>
    <property type="match status" value="1"/>
</dbReference>
<feature type="transmembrane region" description="Helical" evidence="7">
    <location>
        <begin position="220"/>
        <end position="241"/>
    </location>
</feature>
<dbReference type="Gene3D" id="1.20.1250.20">
    <property type="entry name" value="MFS general substrate transporter like domains"/>
    <property type="match status" value="1"/>
</dbReference>
<dbReference type="InterPro" id="IPR020846">
    <property type="entry name" value="MFS_dom"/>
</dbReference>
<evidence type="ECO:0000313" key="10">
    <source>
        <dbReference type="Proteomes" id="UP000606922"/>
    </source>
</evidence>
<evidence type="ECO:0000256" key="1">
    <source>
        <dbReference type="ARBA" id="ARBA00004651"/>
    </source>
</evidence>
<dbReference type="PROSITE" id="PS50850">
    <property type="entry name" value="MFS"/>
    <property type="match status" value="1"/>
</dbReference>
<sequence>MTISAPARTTRFQLRHGAGFWIIAAAFFTVMAFSTLPTPLYALYQQRDGFATFMITVIFAAYGIGVMASLYFAGHVSDWLGRRRIILIAIVVEIVAAAIFLLWPEVPGLIVARFVNGVGVGMLTATATAHLSELRAVARPDEGPSTSGTVSSFVNIGGLAAGALMSGVLAQFVVAPLVVPYVVFLVLLVVGAIAVAFVPETVERQEERHAYRPQRVSLPAASRSTFFAAGAGAFSAFAIFGLFTSLAPSFIAGTLHEPSRLVAGAVSFVVFGAAAVSQVLTTRLAPVRQLQLAVVLMSLGLVGIATGVLVVSLPVFVGAGLLAGAGVGILFRGSIGVAASLASGPSRGEILAALFLIAYAGMSVPVLLIGLALAFLPSTTVLVGFAAVVLGLVLVSGARMIATRR</sequence>
<feature type="transmembrane region" description="Helical" evidence="7">
    <location>
        <begin position="152"/>
        <end position="172"/>
    </location>
</feature>
<evidence type="ECO:0000313" key="9">
    <source>
        <dbReference type="EMBL" id="GGA93127.1"/>
    </source>
</evidence>
<dbReference type="SUPFAM" id="SSF103473">
    <property type="entry name" value="MFS general substrate transporter"/>
    <property type="match status" value="1"/>
</dbReference>
<comment type="caution">
    <text evidence="9">The sequence shown here is derived from an EMBL/GenBank/DDBJ whole genome shotgun (WGS) entry which is preliminary data.</text>
</comment>
<organism evidence="9 10">
    <name type="scientific">Conyzicola nivalis</name>
    <dbReference type="NCBI Taxonomy" id="1477021"/>
    <lineage>
        <taxon>Bacteria</taxon>
        <taxon>Bacillati</taxon>
        <taxon>Actinomycetota</taxon>
        <taxon>Actinomycetes</taxon>
        <taxon>Micrococcales</taxon>
        <taxon>Microbacteriaceae</taxon>
        <taxon>Conyzicola</taxon>
    </lineage>
</organism>
<evidence type="ECO:0000256" key="6">
    <source>
        <dbReference type="ARBA" id="ARBA00023136"/>
    </source>
</evidence>
<keyword evidence="10" id="KW-1185">Reference proteome</keyword>
<dbReference type="InterPro" id="IPR036259">
    <property type="entry name" value="MFS_trans_sf"/>
</dbReference>
<evidence type="ECO:0000256" key="3">
    <source>
        <dbReference type="ARBA" id="ARBA00022475"/>
    </source>
</evidence>
<feature type="transmembrane region" description="Helical" evidence="7">
    <location>
        <begin position="292"/>
        <end position="313"/>
    </location>
</feature>
<evidence type="ECO:0000256" key="7">
    <source>
        <dbReference type="SAM" id="Phobius"/>
    </source>
</evidence>
<feature type="transmembrane region" description="Helical" evidence="7">
    <location>
        <begin position="319"/>
        <end position="339"/>
    </location>
</feature>
<evidence type="ECO:0000256" key="5">
    <source>
        <dbReference type="ARBA" id="ARBA00022989"/>
    </source>
</evidence>
<dbReference type="AlphaFoldDB" id="A0A916SEA2"/>
<feature type="transmembrane region" description="Helical" evidence="7">
    <location>
        <begin position="261"/>
        <end position="280"/>
    </location>
</feature>
<reference evidence="9" key="1">
    <citation type="journal article" date="2014" name="Int. J. Syst. Evol. Microbiol.">
        <title>Complete genome sequence of Corynebacterium casei LMG S-19264T (=DSM 44701T), isolated from a smear-ripened cheese.</title>
        <authorList>
            <consortium name="US DOE Joint Genome Institute (JGI-PGF)"/>
            <person name="Walter F."/>
            <person name="Albersmeier A."/>
            <person name="Kalinowski J."/>
            <person name="Ruckert C."/>
        </authorList>
    </citation>
    <scope>NUCLEOTIDE SEQUENCE</scope>
    <source>
        <strain evidence="9">CGMCC 1.12813</strain>
    </source>
</reference>
<dbReference type="EMBL" id="BMGB01000001">
    <property type="protein sequence ID" value="GGA93127.1"/>
    <property type="molecule type" value="Genomic_DNA"/>
</dbReference>
<reference evidence="9" key="2">
    <citation type="submission" date="2020-09" db="EMBL/GenBank/DDBJ databases">
        <authorList>
            <person name="Sun Q."/>
            <person name="Zhou Y."/>
        </authorList>
    </citation>
    <scope>NUCLEOTIDE SEQUENCE</scope>
    <source>
        <strain evidence="9">CGMCC 1.12813</strain>
    </source>
</reference>
<protein>
    <submittedName>
        <fullName evidence="9">Multi-drug efflux transporter</fullName>
    </submittedName>
</protein>
<feature type="transmembrane region" description="Helical" evidence="7">
    <location>
        <begin position="351"/>
        <end position="376"/>
    </location>
</feature>
<gene>
    <name evidence="9" type="ORF">GCM10010979_04590</name>
</gene>
<dbReference type="InterPro" id="IPR011701">
    <property type="entry name" value="MFS"/>
</dbReference>
<feature type="transmembrane region" description="Helical" evidence="7">
    <location>
        <begin position="382"/>
        <end position="402"/>
    </location>
</feature>
<keyword evidence="6 7" id="KW-0472">Membrane</keyword>
<evidence type="ECO:0000259" key="8">
    <source>
        <dbReference type="PROSITE" id="PS50850"/>
    </source>
</evidence>
<feature type="transmembrane region" description="Helical" evidence="7">
    <location>
        <begin position="110"/>
        <end position="131"/>
    </location>
</feature>
<dbReference type="Pfam" id="PF07690">
    <property type="entry name" value="MFS_1"/>
    <property type="match status" value="1"/>
</dbReference>
<feature type="domain" description="Major facilitator superfamily (MFS) profile" evidence="8">
    <location>
        <begin position="18"/>
        <end position="404"/>
    </location>
</feature>
<dbReference type="GO" id="GO:0005886">
    <property type="term" value="C:plasma membrane"/>
    <property type="evidence" value="ECO:0007669"/>
    <property type="project" value="UniProtKB-SubCell"/>
</dbReference>
<keyword evidence="3" id="KW-1003">Cell membrane</keyword>
<dbReference type="InterPro" id="IPR050171">
    <property type="entry name" value="MFS_Transporters"/>
</dbReference>
<dbReference type="PANTHER" id="PTHR23517">
    <property type="entry name" value="RESISTANCE PROTEIN MDTM, PUTATIVE-RELATED-RELATED"/>
    <property type="match status" value="1"/>
</dbReference>
<proteinExistence type="predicted"/>
<dbReference type="Proteomes" id="UP000606922">
    <property type="component" value="Unassembled WGS sequence"/>
</dbReference>
<keyword evidence="2" id="KW-0813">Transport</keyword>
<keyword evidence="5 7" id="KW-1133">Transmembrane helix</keyword>
<feature type="transmembrane region" description="Helical" evidence="7">
    <location>
        <begin position="178"/>
        <end position="199"/>
    </location>
</feature>
<feature type="transmembrane region" description="Helical" evidence="7">
    <location>
        <begin position="50"/>
        <end position="73"/>
    </location>
</feature>
<keyword evidence="4 7" id="KW-0812">Transmembrane</keyword>
<evidence type="ECO:0000256" key="4">
    <source>
        <dbReference type="ARBA" id="ARBA00022692"/>
    </source>
</evidence>
<accession>A0A916SEA2</accession>
<dbReference type="RefSeq" id="WP_188509091.1">
    <property type="nucleotide sequence ID" value="NZ_BMGB01000001.1"/>
</dbReference>
<evidence type="ECO:0000256" key="2">
    <source>
        <dbReference type="ARBA" id="ARBA00022448"/>
    </source>
</evidence>
<feature type="transmembrane region" description="Helical" evidence="7">
    <location>
        <begin position="85"/>
        <end position="104"/>
    </location>
</feature>
<comment type="subcellular location">
    <subcellularLocation>
        <location evidence="1">Cell membrane</location>
        <topology evidence="1">Multi-pass membrane protein</topology>
    </subcellularLocation>
</comment>
<feature type="transmembrane region" description="Helical" evidence="7">
    <location>
        <begin position="20"/>
        <end position="44"/>
    </location>
</feature>